<organism evidence="1">
    <name type="scientific">Tunturiibacter psychrotolerans</name>
    <dbReference type="NCBI Taxonomy" id="3069686"/>
    <lineage>
        <taxon>Bacteria</taxon>
        <taxon>Pseudomonadati</taxon>
        <taxon>Acidobacteriota</taxon>
        <taxon>Terriglobia</taxon>
        <taxon>Terriglobales</taxon>
        <taxon>Acidobacteriaceae</taxon>
        <taxon>Tunturiibacter</taxon>
    </lineage>
</organism>
<accession>A0AAU7ZJN6</accession>
<evidence type="ECO:0000313" key="1">
    <source>
        <dbReference type="EMBL" id="XCB31431.1"/>
    </source>
</evidence>
<proteinExistence type="predicted"/>
<dbReference type="KEGG" id="tpsc:RBB77_13305"/>
<sequence length="143" mass="15698">MKKPAQHLIAEVPRRQAKVEITNRPEDVRIKTGVTGQLLRIDPAAPPVAVRDRPQLADVRHDHFVAQFLQLCADPDRVSPGLHRDPRWSHVSKPLLNSLRGSSEASAIDHFSVLVEGTVIAPDIAKVDPDSPIAPSPSRRPSP</sequence>
<reference evidence="1" key="2">
    <citation type="journal article" date="2024" name="Environ. Microbiol.">
        <title>Genome analysis and description of Tunturibacter gen. nov. expands the diversity of Terriglobia in tundra soils.</title>
        <authorList>
            <person name="Messyasz A."/>
            <person name="Mannisto M.K."/>
            <person name="Kerkhof L.J."/>
            <person name="Haggblom M.M."/>
        </authorList>
    </citation>
    <scope>NUCLEOTIDE SEQUENCE</scope>
    <source>
        <strain evidence="1">X5P6</strain>
    </source>
</reference>
<gene>
    <name evidence="1" type="ORF">RBB77_13305</name>
</gene>
<protein>
    <submittedName>
        <fullName evidence="1">Uncharacterized protein</fullName>
    </submittedName>
</protein>
<dbReference type="EMBL" id="CP132942">
    <property type="protein sequence ID" value="XCB31431.1"/>
    <property type="molecule type" value="Genomic_DNA"/>
</dbReference>
<reference evidence="1" key="1">
    <citation type="submission" date="2023-08" db="EMBL/GenBank/DDBJ databases">
        <authorList>
            <person name="Messyasz A."/>
            <person name="Mannisto M.K."/>
            <person name="Kerkhof L.J."/>
            <person name="Haggblom M."/>
        </authorList>
    </citation>
    <scope>NUCLEOTIDE SEQUENCE</scope>
    <source>
        <strain evidence="1">X5P6</strain>
    </source>
</reference>
<name>A0AAU7ZJN6_9BACT</name>
<dbReference type="AlphaFoldDB" id="A0AAU7ZJN6"/>